<reference evidence="12" key="1">
    <citation type="journal article" date="1997" name="Nucleic Acids Res.">
        <title>tRNAscan-SE: a program for improved detection of transfer RNA genes in genomic sequence.</title>
        <authorList>
            <person name="Lowe T.M."/>
            <person name="Eddy S.R."/>
        </authorList>
    </citation>
    <scope>NUCLEOTIDE SEQUENCE [LARGE SCALE GENOMIC DNA]</scope>
    <source>
        <strain evidence="12">r\DH55</strain>
    </source>
</reference>
<protein>
    <submittedName>
        <fullName evidence="13 14">Vesicle transport v-SNARE 11-like</fullName>
    </submittedName>
</protein>
<evidence type="ECO:0000313" key="13">
    <source>
        <dbReference type="RefSeq" id="XP_010450787.1"/>
    </source>
</evidence>
<dbReference type="InterPro" id="IPR038407">
    <property type="entry name" value="v-SNARE_N_sf"/>
</dbReference>
<feature type="coiled-coil region" evidence="9">
    <location>
        <begin position="67"/>
        <end position="94"/>
    </location>
</feature>
<dbReference type="Gene3D" id="1.20.58.400">
    <property type="entry name" value="t-snare proteins"/>
    <property type="match status" value="1"/>
</dbReference>
<sequence>MTDVFHEYEQQYCMLWENLIEKVSSAFVLYGEKKKEKLSEITSDLGSAEKLIWKMDLVARSLAANVKSILLVKLREAISKLKSLKREIKKITYENVDASTALLRPVMADTKAASADQKSRLSDLTKDLSRTTDKLDDSRRLMHDTEEYGVSILQRLQSQRRSLQCAQETLHGIDDNVIESEAILASMKGTDLSVANVAVAVVAVAVVAVAVVAVAIVAVAIVAVAIII</sequence>
<accession>A0ABM0V4V6</accession>
<keyword evidence="5" id="KW-0653">Protein transport</keyword>
<keyword evidence="6 10" id="KW-1133">Transmembrane helix</keyword>
<evidence type="ECO:0000256" key="1">
    <source>
        <dbReference type="ARBA" id="ARBA00004211"/>
    </source>
</evidence>
<evidence type="ECO:0000313" key="12">
    <source>
        <dbReference type="Proteomes" id="UP000694864"/>
    </source>
</evidence>
<name>A0ABM0V4V6_CAMSA</name>
<evidence type="ECO:0000256" key="4">
    <source>
        <dbReference type="ARBA" id="ARBA00022692"/>
    </source>
</evidence>
<dbReference type="PANTHER" id="PTHR21230">
    <property type="entry name" value="VESICLE TRANSPORT V-SNARE PROTEIN VTI1-RELATED"/>
    <property type="match status" value="1"/>
</dbReference>
<evidence type="ECO:0000256" key="9">
    <source>
        <dbReference type="SAM" id="Coils"/>
    </source>
</evidence>
<evidence type="ECO:0000313" key="14">
    <source>
        <dbReference type="RefSeq" id="XP_010450788.1"/>
    </source>
</evidence>
<evidence type="ECO:0000256" key="2">
    <source>
        <dbReference type="ARBA" id="ARBA00006108"/>
    </source>
</evidence>
<dbReference type="RefSeq" id="XP_010450788.1">
    <property type="nucleotide sequence ID" value="XM_010452486.2"/>
</dbReference>
<dbReference type="SUPFAM" id="SSF47661">
    <property type="entry name" value="t-snare proteins"/>
    <property type="match status" value="1"/>
</dbReference>
<organism evidence="12 13">
    <name type="scientific">Camelina sativa</name>
    <name type="common">False flax</name>
    <name type="synonym">Myagrum sativum</name>
    <dbReference type="NCBI Taxonomy" id="90675"/>
    <lineage>
        <taxon>Eukaryota</taxon>
        <taxon>Viridiplantae</taxon>
        <taxon>Streptophyta</taxon>
        <taxon>Embryophyta</taxon>
        <taxon>Tracheophyta</taxon>
        <taxon>Spermatophyta</taxon>
        <taxon>Magnoliopsida</taxon>
        <taxon>eudicotyledons</taxon>
        <taxon>Gunneridae</taxon>
        <taxon>Pentapetalae</taxon>
        <taxon>rosids</taxon>
        <taxon>malvids</taxon>
        <taxon>Brassicales</taxon>
        <taxon>Brassicaceae</taxon>
        <taxon>Camelineae</taxon>
        <taxon>Camelina</taxon>
    </lineage>
</organism>
<evidence type="ECO:0000256" key="5">
    <source>
        <dbReference type="ARBA" id="ARBA00022927"/>
    </source>
</evidence>
<keyword evidence="8 10" id="KW-0472">Membrane</keyword>
<reference evidence="12" key="2">
    <citation type="journal article" date="2014" name="Nat. Commun.">
        <title>The emerging biofuel crop Camelina sativa retains a highly undifferentiated hexaploid genome structure.</title>
        <authorList>
            <person name="Kagale S."/>
            <person name="Koh C."/>
            <person name="Nixon J."/>
            <person name="Bollina V."/>
            <person name="Clarke W.E."/>
            <person name="Tuteja R."/>
            <person name="Spillane C."/>
            <person name="Robinson S.J."/>
            <person name="Links M.G."/>
            <person name="Clarke C."/>
            <person name="Higgins E.E."/>
            <person name="Huebert T."/>
            <person name="Sharpe A.G."/>
            <person name="Parkin I.A."/>
        </authorList>
    </citation>
    <scope>NUCLEOTIDE SEQUENCE [LARGE SCALE GENOMIC DNA]</scope>
    <source>
        <strain evidence="12">r\DH55</strain>
    </source>
</reference>
<keyword evidence="4 10" id="KW-0812">Transmembrane</keyword>
<keyword evidence="7 9" id="KW-0175">Coiled coil</keyword>
<evidence type="ECO:0000259" key="11">
    <source>
        <dbReference type="Pfam" id="PF05008"/>
    </source>
</evidence>
<dbReference type="SUPFAM" id="SSF58038">
    <property type="entry name" value="SNARE fusion complex"/>
    <property type="match status" value="1"/>
</dbReference>
<dbReference type="Pfam" id="PF12352">
    <property type="entry name" value="V-SNARE_C"/>
    <property type="match status" value="1"/>
</dbReference>
<evidence type="ECO:0000256" key="3">
    <source>
        <dbReference type="ARBA" id="ARBA00022448"/>
    </source>
</evidence>
<comment type="similarity">
    <text evidence="2">Belongs to the VTI1 family.</text>
</comment>
<gene>
    <name evidence="13 14" type="primary">LOC104732888</name>
</gene>
<dbReference type="PANTHER" id="PTHR21230:SF67">
    <property type="entry name" value="VESICLE TRANSPORT V-SNARE 11-RELATED"/>
    <property type="match status" value="1"/>
</dbReference>
<evidence type="ECO:0000256" key="10">
    <source>
        <dbReference type="SAM" id="Phobius"/>
    </source>
</evidence>
<proteinExistence type="inferred from homology"/>
<dbReference type="Pfam" id="PF05008">
    <property type="entry name" value="V-SNARE"/>
    <property type="match status" value="1"/>
</dbReference>
<dbReference type="GeneID" id="104732888"/>
<feature type="transmembrane region" description="Helical" evidence="10">
    <location>
        <begin position="197"/>
        <end position="227"/>
    </location>
</feature>
<dbReference type="Gene3D" id="1.20.5.110">
    <property type="match status" value="1"/>
</dbReference>
<keyword evidence="12" id="KW-1185">Reference proteome</keyword>
<comment type="subcellular location">
    <subcellularLocation>
        <location evidence="1">Membrane</location>
        <topology evidence="1">Single-pass type IV membrane protein</topology>
    </subcellularLocation>
</comment>
<dbReference type="CDD" id="cd15862">
    <property type="entry name" value="SNARE_Vti1"/>
    <property type="match status" value="1"/>
</dbReference>
<evidence type="ECO:0000256" key="7">
    <source>
        <dbReference type="ARBA" id="ARBA00023054"/>
    </source>
</evidence>
<reference evidence="13 14" key="3">
    <citation type="submission" date="2025-05" db="UniProtKB">
        <authorList>
            <consortium name="RefSeq"/>
        </authorList>
    </citation>
    <scope>IDENTIFICATION</scope>
    <source>
        <tissue evidence="13 14">Leaf</tissue>
    </source>
</reference>
<dbReference type="InterPro" id="IPR010989">
    <property type="entry name" value="SNARE"/>
</dbReference>
<dbReference type="RefSeq" id="XP_010450787.1">
    <property type="nucleotide sequence ID" value="XM_010452485.2"/>
</dbReference>
<dbReference type="Proteomes" id="UP000694864">
    <property type="component" value="Chromosome 12"/>
</dbReference>
<feature type="domain" description="Vesicle transport v-SNARE N-terminal" evidence="11">
    <location>
        <begin position="1"/>
        <end position="91"/>
    </location>
</feature>
<dbReference type="InterPro" id="IPR007705">
    <property type="entry name" value="Vesicle_trsprt_v-SNARE_N"/>
</dbReference>
<evidence type="ECO:0000256" key="8">
    <source>
        <dbReference type="ARBA" id="ARBA00023136"/>
    </source>
</evidence>
<evidence type="ECO:0000256" key="6">
    <source>
        <dbReference type="ARBA" id="ARBA00022989"/>
    </source>
</evidence>
<keyword evidence="3" id="KW-0813">Transport</keyword>